<feature type="signal peptide" evidence="3">
    <location>
        <begin position="1"/>
        <end position="18"/>
    </location>
</feature>
<sequence>MKFVDIVISATILQFVEASLKDGWCEKYSKRSFKLQEDIPIRESSNTRYPDCKWQIKFENATKLLMEVKIDQMPFGNIIEYVGFQGQKHIVKYDMLTIVEGDCNHGNATISFSETVQTTTRSINSGAICFQYKSGSDSYTDNRLQFRVRLTVKELKCRKDQLHVHSNMRCRTVCFPDNRTREDCQMPTTTSNTHKLSTTKELQQTVKMYSFKSTSKRPETTPRTNTKMTNLTETLTQEPMTIRVNNFSQKHATNATFTTHYRNKVQSSSRAPIGSTTHTNIIVSDGRTNSMMPSLPLIYQRIVHLQTGLYISSTIAGVFTVTVIILLICCVKKTKDVQKLTTIMVHLSRSKAKLDHNKLHRIEMSGWSSVTSSLRPSLPPRPLDLPIIGHTKSHSEISPYHHSEDEVYDNIGNIRRHKKSSGHENSTLNLSKQLLSSTQTHNHGNLIQECHGHDNDQSSTISNRNHTEQSDDQSHGSGVYIDNTSIKSNTYRKVHKFRH</sequence>
<protein>
    <recommendedName>
        <fullName evidence="6">CUB domain-containing protein</fullName>
    </recommendedName>
</protein>
<feature type="compositionally biased region" description="Basic and acidic residues" evidence="1">
    <location>
        <begin position="465"/>
        <end position="474"/>
    </location>
</feature>
<keyword evidence="2" id="KW-1133">Transmembrane helix</keyword>
<name>A0A6J8DV68_MYTCO</name>
<accession>A0A6J8DV68</accession>
<evidence type="ECO:0000313" key="5">
    <source>
        <dbReference type="Proteomes" id="UP000507470"/>
    </source>
</evidence>
<organism evidence="4 5">
    <name type="scientific">Mytilus coruscus</name>
    <name type="common">Sea mussel</name>
    <dbReference type="NCBI Taxonomy" id="42192"/>
    <lineage>
        <taxon>Eukaryota</taxon>
        <taxon>Metazoa</taxon>
        <taxon>Spiralia</taxon>
        <taxon>Lophotrochozoa</taxon>
        <taxon>Mollusca</taxon>
        <taxon>Bivalvia</taxon>
        <taxon>Autobranchia</taxon>
        <taxon>Pteriomorphia</taxon>
        <taxon>Mytilida</taxon>
        <taxon>Mytiloidea</taxon>
        <taxon>Mytilidae</taxon>
        <taxon>Mytilinae</taxon>
        <taxon>Mytilus</taxon>
    </lineage>
</organism>
<feature type="region of interest" description="Disordered" evidence="1">
    <location>
        <begin position="445"/>
        <end position="484"/>
    </location>
</feature>
<evidence type="ECO:0000256" key="1">
    <source>
        <dbReference type="SAM" id="MobiDB-lite"/>
    </source>
</evidence>
<feature type="transmembrane region" description="Helical" evidence="2">
    <location>
        <begin position="309"/>
        <end position="331"/>
    </location>
</feature>
<evidence type="ECO:0000256" key="2">
    <source>
        <dbReference type="SAM" id="Phobius"/>
    </source>
</evidence>
<dbReference type="OrthoDB" id="6110327at2759"/>
<keyword evidence="3" id="KW-0732">Signal</keyword>
<evidence type="ECO:0000313" key="4">
    <source>
        <dbReference type="EMBL" id="CAC5411351.1"/>
    </source>
</evidence>
<keyword evidence="5" id="KW-1185">Reference proteome</keyword>
<dbReference type="EMBL" id="CACVKT020007841">
    <property type="protein sequence ID" value="CAC5411351.1"/>
    <property type="molecule type" value="Genomic_DNA"/>
</dbReference>
<feature type="chain" id="PRO_5026755128" description="CUB domain-containing protein" evidence="3">
    <location>
        <begin position="19"/>
        <end position="499"/>
    </location>
</feature>
<keyword evidence="2" id="KW-0472">Membrane</keyword>
<evidence type="ECO:0000256" key="3">
    <source>
        <dbReference type="SAM" id="SignalP"/>
    </source>
</evidence>
<dbReference type="Proteomes" id="UP000507470">
    <property type="component" value="Unassembled WGS sequence"/>
</dbReference>
<reference evidence="4 5" key="1">
    <citation type="submission" date="2020-06" db="EMBL/GenBank/DDBJ databases">
        <authorList>
            <person name="Li R."/>
            <person name="Bekaert M."/>
        </authorList>
    </citation>
    <scope>NUCLEOTIDE SEQUENCE [LARGE SCALE GENOMIC DNA]</scope>
    <source>
        <strain evidence="5">wild</strain>
    </source>
</reference>
<gene>
    <name evidence="4" type="ORF">MCOR_44454</name>
</gene>
<dbReference type="AlphaFoldDB" id="A0A6J8DV68"/>
<proteinExistence type="predicted"/>
<keyword evidence="2" id="KW-0812">Transmembrane</keyword>
<evidence type="ECO:0008006" key="6">
    <source>
        <dbReference type="Google" id="ProtNLM"/>
    </source>
</evidence>